<dbReference type="InterPro" id="IPR050482">
    <property type="entry name" value="Sensor_HK_TwoCompSys"/>
</dbReference>
<dbReference type="GO" id="GO:0016020">
    <property type="term" value="C:membrane"/>
    <property type="evidence" value="ECO:0007669"/>
    <property type="project" value="InterPro"/>
</dbReference>
<evidence type="ECO:0000256" key="19">
    <source>
        <dbReference type="SAM" id="Phobius"/>
    </source>
</evidence>
<dbReference type="EMBL" id="CAACVJ010000579">
    <property type="protein sequence ID" value="VEP17524.1"/>
    <property type="molecule type" value="Genomic_DNA"/>
</dbReference>
<evidence type="ECO:0000256" key="1">
    <source>
        <dbReference type="ARBA" id="ARBA00000085"/>
    </source>
</evidence>
<dbReference type="AlphaFoldDB" id="A0A563W1E1"/>
<keyword evidence="19" id="KW-0472">Membrane</keyword>
<gene>
    <name evidence="21" type="ORF">H1P_620033</name>
</gene>
<evidence type="ECO:0000256" key="17">
    <source>
        <dbReference type="ARBA" id="ARBA00024827"/>
    </source>
</evidence>
<dbReference type="OrthoDB" id="199946at2"/>
<dbReference type="Proteomes" id="UP000320055">
    <property type="component" value="Unassembled WGS sequence"/>
</dbReference>
<dbReference type="Pfam" id="PF02518">
    <property type="entry name" value="HATPase_c"/>
    <property type="match status" value="1"/>
</dbReference>
<dbReference type="InterPro" id="IPR003594">
    <property type="entry name" value="HATPase_dom"/>
</dbReference>
<feature type="transmembrane region" description="Helical" evidence="19">
    <location>
        <begin position="21"/>
        <end position="41"/>
    </location>
</feature>
<name>A0A563W1E1_9CYAN</name>
<feature type="transmembrane region" description="Helical" evidence="19">
    <location>
        <begin position="161"/>
        <end position="188"/>
    </location>
</feature>
<keyword evidence="11" id="KW-0547">Nucleotide-binding</keyword>
<evidence type="ECO:0000256" key="3">
    <source>
        <dbReference type="ARBA" id="ARBA00004496"/>
    </source>
</evidence>
<protein>
    <recommendedName>
        <fullName evidence="5">Oxygen sensor histidine kinase NreB</fullName>
        <ecNumber evidence="4">2.7.13.3</ecNumber>
    </recommendedName>
    <alternativeName>
        <fullName evidence="18">Nitrogen regulation protein B</fullName>
    </alternativeName>
</protein>
<reference evidence="21 22" key="1">
    <citation type="submission" date="2019-01" db="EMBL/GenBank/DDBJ databases">
        <authorList>
            <person name="Brito A."/>
        </authorList>
    </citation>
    <scope>NUCLEOTIDE SEQUENCE [LARGE SCALE GENOMIC DNA]</scope>
    <source>
        <strain evidence="21">1</strain>
    </source>
</reference>
<dbReference type="SUPFAM" id="SSF55874">
    <property type="entry name" value="ATPase domain of HSP90 chaperone/DNA topoisomerase II/histidine kinase"/>
    <property type="match status" value="1"/>
</dbReference>
<dbReference type="GO" id="GO:0051539">
    <property type="term" value="F:4 iron, 4 sulfur cluster binding"/>
    <property type="evidence" value="ECO:0007669"/>
    <property type="project" value="UniProtKB-KW"/>
</dbReference>
<dbReference type="InterPro" id="IPR011712">
    <property type="entry name" value="Sig_transdc_His_kin_sub3_dim/P"/>
</dbReference>
<dbReference type="GO" id="GO:0005737">
    <property type="term" value="C:cytoplasm"/>
    <property type="evidence" value="ECO:0007669"/>
    <property type="project" value="UniProtKB-SubCell"/>
</dbReference>
<keyword evidence="9" id="KW-0808">Transferase</keyword>
<dbReference type="RefSeq" id="WP_144867176.1">
    <property type="nucleotide sequence ID" value="NZ_LR213821.1"/>
</dbReference>
<feature type="domain" description="Histidine kinase" evidence="20">
    <location>
        <begin position="219"/>
        <end position="404"/>
    </location>
</feature>
<keyword evidence="16" id="KW-0411">Iron-sulfur</keyword>
<proteinExistence type="predicted"/>
<dbReference type="PANTHER" id="PTHR24421:SF10">
    <property type="entry name" value="NITRATE_NITRITE SENSOR PROTEIN NARQ"/>
    <property type="match status" value="1"/>
</dbReference>
<evidence type="ECO:0000256" key="14">
    <source>
        <dbReference type="ARBA" id="ARBA00023004"/>
    </source>
</evidence>
<dbReference type="Pfam" id="PF07730">
    <property type="entry name" value="HisKA_3"/>
    <property type="match status" value="1"/>
</dbReference>
<evidence type="ECO:0000256" key="2">
    <source>
        <dbReference type="ARBA" id="ARBA00001966"/>
    </source>
</evidence>
<dbReference type="SMART" id="SM00387">
    <property type="entry name" value="HATPase_c"/>
    <property type="match status" value="1"/>
</dbReference>
<sequence length="404" mass="45957">MAASSINSISKAFPSIRRTIFYVEWTILIGHLIVAFVGEFLYGNQYEYVENSSVIYCVTLVFFALLSFSFPLNRPLWQKRTYIFLEILCIFLTCIVTTTAFDLLLYLVIAKSCFLLSRQDTVKIAIATGIIWQICQVWDIENKIEWLNTIIPEIFSDPQRYIIYIFLENTVAYLAVSTFVILLCFIWLAERKSHAKAVFLTTEVEKLAAKLERTRIARDIHDSLGHTLTSLNIQLELAVRLEQHNRSQAQQALKTAKTLASQSVQEVRRSVSTMREENFDLNQALMTLVKQFQQNSSCQMQARFNFPTLPLQTSHQIYCIAQEGLTNIQKHSNASLVNLGGETTPKQIVFNLADNGIGFESDRLNSGFGLRGMQERVQMLGGQIKIDSAPKKGTQIQVIIPLSF</sequence>
<dbReference type="CDD" id="cd16917">
    <property type="entry name" value="HATPase_UhpB-NarQ-NarX-like"/>
    <property type="match status" value="1"/>
</dbReference>
<keyword evidence="15" id="KW-0902">Two-component regulatory system</keyword>
<dbReference type="InterPro" id="IPR036890">
    <property type="entry name" value="HATPase_C_sf"/>
</dbReference>
<dbReference type="PRINTS" id="PR00344">
    <property type="entry name" value="BCTRLSENSOR"/>
</dbReference>
<accession>A0A563W1E1</accession>
<dbReference type="Gene3D" id="3.30.565.10">
    <property type="entry name" value="Histidine kinase-like ATPase, C-terminal domain"/>
    <property type="match status" value="1"/>
</dbReference>
<dbReference type="GO" id="GO:0005524">
    <property type="term" value="F:ATP binding"/>
    <property type="evidence" value="ECO:0007669"/>
    <property type="project" value="UniProtKB-KW"/>
</dbReference>
<dbReference type="EC" id="2.7.13.3" evidence="4"/>
<keyword evidence="6" id="KW-0004">4Fe-4S</keyword>
<comment type="catalytic activity">
    <reaction evidence="1">
        <text>ATP + protein L-histidine = ADP + protein N-phospho-L-histidine.</text>
        <dbReference type="EC" id="2.7.13.3"/>
    </reaction>
</comment>
<keyword evidence="19" id="KW-0812">Transmembrane</keyword>
<evidence type="ECO:0000313" key="21">
    <source>
        <dbReference type="EMBL" id="VEP17524.1"/>
    </source>
</evidence>
<keyword evidence="7" id="KW-0963">Cytoplasm</keyword>
<evidence type="ECO:0000256" key="6">
    <source>
        <dbReference type="ARBA" id="ARBA00022485"/>
    </source>
</evidence>
<evidence type="ECO:0000256" key="13">
    <source>
        <dbReference type="ARBA" id="ARBA00022840"/>
    </source>
</evidence>
<evidence type="ECO:0000256" key="7">
    <source>
        <dbReference type="ARBA" id="ARBA00022490"/>
    </source>
</evidence>
<dbReference type="Gene3D" id="1.20.5.1930">
    <property type="match status" value="1"/>
</dbReference>
<feature type="transmembrane region" description="Helical" evidence="19">
    <location>
        <begin position="84"/>
        <end position="109"/>
    </location>
</feature>
<dbReference type="PANTHER" id="PTHR24421">
    <property type="entry name" value="NITRATE/NITRITE SENSOR PROTEIN NARX-RELATED"/>
    <property type="match status" value="1"/>
</dbReference>
<feature type="transmembrane region" description="Helical" evidence="19">
    <location>
        <begin position="53"/>
        <end position="72"/>
    </location>
</feature>
<comment type="cofactor">
    <cofactor evidence="2">
        <name>[4Fe-4S] cluster</name>
        <dbReference type="ChEBI" id="CHEBI:49883"/>
    </cofactor>
</comment>
<evidence type="ECO:0000256" key="18">
    <source>
        <dbReference type="ARBA" id="ARBA00030800"/>
    </source>
</evidence>
<dbReference type="GO" id="GO:0046983">
    <property type="term" value="F:protein dimerization activity"/>
    <property type="evidence" value="ECO:0007669"/>
    <property type="project" value="InterPro"/>
</dbReference>
<comment type="subcellular location">
    <subcellularLocation>
        <location evidence="3">Cytoplasm</location>
    </subcellularLocation>
</comment>
<dbReference type="GO" id="GO:0000155">
    <property type="term" value="F:phosphorelay sensor kinase activity"/>
    <property type="evidence" value="ECO:0007669"/>
    <property type="project" value="InterPro"/>
</dbReference>
<dbReference type="InterPro" id="IPR005467">
    <property type="entry name" value="His_kinase_dom"/>
</dbReference>
<organism evidence="21 22">
    <name type="scientific">Hyella patelloides LEGE 07179</name>
    <dbReference type="NCBI Taxonomy" id="945734"/>
    <lineage>
        <taxon>Bacteria</taxon>
        <taxon>Bacillati</taxon>
        <taxon>Cyanobacteriota</taxon>
        <taxon>Cyanophyceae</taxon>
        <taxon>Pleurocapsales</taxon>
        <taxon>Hyellaceae</taxon>
        <taxon>Hyella</taxon>
    </lineage>
</organism>
<evidence type="ECO:0000256" key="10">
    <source>
        <dbReference type="ARBA" id="ARBA00022723"/>
    </source>
</evidence>
<dbReference type="GO" id="GO:0046872">
    <property type="term" value="F:metal ion binding"/>
    <property type="evidence" value="ECO:0007669"/>
    <property type="project" value="UniProtKB-KW"/>
</dbReference>
<keyword evidence="8" id="KW-0597">Phosphoprotein</keyword>
<evidence type="ECO:0000256" key="16">
    <source>
        <dbReference type="ARBA" id="ARBA00023014"/>
    </source>
</evidence>
<evidence type="ECO:0000256" key="9">
    <source>
        <dbReference type="ARBA" id="ARBA00022679"/>
    </source>
</evidence>
<keyword evidence="10" id="KW-0479">Metal-binding</keyword>
<evidence type="ECO:0000313" key="22">
    <source>
        <dbReference type="Proteomes" id="UP000320055"/>
    </source>
</evidence>
<comment type="function">
    <text evidence="17">Member of the two-component regulatory system NreB/NreC involved in the control of dissimilatory nitrate/nitrite reduction in response to oxygen. NreB functions as a direct oxygen sensor histidine kinase which is autophosphorylated, in the absence of oxygen, probably at the conserved histidine residue, and transfers its phosphate group probably to a conserved aspartate residue of NreC. NreB/NreC activates the expression of the nitrate (narGHJI) and nitrite (nir) reductase operons, as well as the putative nitrate transporter gene narT.</text>
</comment>
<evidence type="ECO:0000256" key="4">
    <source>
        <dbReference type="ARBA" id="ARBA00012438"/>
    </source>
</evidence>
<keyword evidence="12 21" id="KW-0418">Kinase</keyword>
<evidence type="ECO:0000256" key="12">
    <source>
        <dbReference type="ARBA" id="ARBA00022777"/>
    </source>
</evidence>
<evidence type="ECO:0000259" key="20">
    <source>
        <dbReference type="PROSITE" id="PS50109"/>
    </source>
</evidence>
<keyword evidence="13" id="KW-0067">ATP-binding</keyword>
<evidence type="ECO:0000256" key="11">
    <source>
        <dbReference type="ARBA" id="ARBA00022741"/>
    </source>
</evidence>
<evidence type="ECO:0000256" key="15">
    <source>
        <dbReference type="ARBA" id="ARBA00023012"/>
    </source>
</evidence>
<keyword evidence="22" id="KW-1185">Reference proteome</keyword>
<keyword evidence="14" id="KW-0408">Iron</keyword>
<evidence type="ECO:0000256" key="8">
    <source>
        <dbReference type="ARBA" id="ARBA00022553"/>
    </source>
</evidence>
<keyword evidence="19" id="KW-1133">Transmembrane helix</keyword>
<evidence type="ECO:0000256" key="5">
    <source>
        <dbReference type="ARBA" id="ARBA00017322"/>
    </source>
</evidence>
<dbReference type="PROSITE" id="PS50109">
    <property type="entry name" value="HIS_KIN"/>
    <property type="match status" value="1"/>
</dbReference>
<dbReference type="InterPro" id="IPR004358">
    <property type="entry name" value="Sig_transdc_His_kin-like_C"/>
</dbReference>